<accession>A0A371HTK7</accession>
<evidence type="ECO:0008006" key="4">
    <source>
        <dbReference type="Google" id="ProtNLM"/>
    </source>
</evidence>
<dbReference type="Proteomes" id="UP000257109">
    <property type="component" value="Unassembled WGS sequence"/>
</dbReference>
<dbReference type="GO" id="GO:0003676">
    <property type="term" value="F:nucleic acid binding"/>
    <property type="evidence" value="ECO:0007669"/>
    <property type="project" value="InterPro"/>
</dbReference>
<organism evidence="2 3">
    <name type="scientific">Mucuna pruriens</name>
    <name type="common">Velvet bean</name>
    <name type="synonym">Dolichos pruriens</name>
    <dbReference type="NCBI Taxonomy" id="157652"/>
    <lineage>
        <taxon>Eukaryota</taxon>
        <taxon>Viridiplantae</taxon>
        <taxon>Streptophyta</taxon>
        <taxon>Embryophyta</taxon>
        <taxon>Tracheophyta</taxon>
        <taxon>Spermatophyta</taxon>
        <taxon>Magnoliopsida</taxon>
        <taxon>eudicotyledons</taxon>
        <taxon>Gunneridae</taxon>
        <taxon>Pentapetalae</taxon>
        <taxon>rosids</taxon>
        <taxon>fabids</taxon>
        <taxon>Fabales</taxon>
        <taxon>Fabaceae</taxon>
        <taxon>Papilionoideae</taxon>
        <taxon>50 kb inversion clade</taxon>
        <taxon>NPAAA clade</taxon>
        <taxon>indigoferoid/millettioid clade</taxon>
        <taxon>Phaseoleae</taxon>
        <taxon>Mucuna</taxon>
    </lineage>
</organism>
<dbReference type="EMBL" id="QJKJ01001748">
    <property type="protein sequence ID" value="RDY06119.1"/>
    <property type="molecule type" value="Genomic_DNA"/>
</dbReference>
<name>A0A371HTK7_MUCPR</name>
<feature type="region of interest" description="Disordered" evidence="1">
    <location>
        <begin position="18"/>
        <end position="37"/>
    </location>
</feature>
<dbReference type="InterPro" id="IPR036397">
    <property type="entry name" value="RNaseH_sf"/>
</dbReference>
<evidence type="ECO:0000256" key="1">
    <source>
        <dbReference type="SAM" id="MobiDB-lite"/>
    </source>
</evidence>
<comment type="caution">
    <text evidence="2">The sequence shown here is derived from an EMBL/GenBank/DDBJ whole genome shotgun (WGS) entry which is preliminary data.</text>
</comment>
<dbReference type="Gene3D" id="3.30.420.10">
    <property type="entry name" value="Ribonuclease H-like superfamily/Ribonuclease H"/>
    <property type="match status" value="1"/>
</dbReference>
<sequence>MQRLEADIMDQLGRPGKYLTMGSIGPPSSKTLIDSSPPVKNAKKLEWPLAEGMKCPNNPSCSAKFSMFGVFTSWVSNGYSYILLVVDYVSRWVEAIETKTNDAKVIVDFLKSNIIY</sequence>
<evidence type="ECO:0000313" key="2">
    <source>
        <dbReference type="EMBL" id="RDY06119.1"/>
    </source>
</evidence>
<gene>
    <name evidence="2" type="ORF">CR513_09951</name>
</gene>
<feature type="non-terminal residue" evidence="2">
    <location>
        <position position="1"/>
    </location>
</feature>
<keyword evidence="3" id="KW-1185">Reference proteome</keyword>
<dbReference type="AlphaFoldDB" id="A0A371HTK7"/>
<evidence type="ECO:0000313" key="3">
    <source>
        <dbReference type="Proteomes" id="UP000257109"/>
    </source>
</evidence>
<protein>
    <recommendedName>
        <fullName evidence="4">Integrase catalytic domain-containing protein</fullName>
    </recommendedName>
</protein>
<dbReference type="SUPFAM" id="SSF53098">
    <property type="entry name" value="Ribonuclease H-like"/>
    <property type="match status" value="1"/>
</dbReference>
<dbReference type="InterPro" id="IPR012337">
    <property type="entry name" value="RNaseH-like_sf"/>
</dbReference>
<proteinExistence type="predicted"/>
<reference evidence="2" key="1">
    <citation type="submission" date="2018-05" db="EMBL/GenBank/DDBJ databases">
        <title>Draft genome of Mucuna pruriens seed.</title>
        <authorList>
            <person name="Nnadi N.E."/>
            <person name="Vos R."/>
            <person name="Hasami M.H."/>
            <person name="Devisetty U.K."/>
            <person name="Aguiy J.C."/>
        </authorList>
    </citation>
    <scope>NUCLEOTIDE SEQUENCE [LARGE SCALE GENOMIC DNA]</scope>
    <source>
        <strain evidence="2">JCA_2017</strain>
    </source>
</reference>